<dbReference type="EMBL" id="SKBQ01000034">
    <property type="protein sequence ID" value="TPX13448.1"/>
    <property type="molecule type" value="Genomic_DNA"/>
</dbReference>
<dbReference type="GeneID" id="41973625"/>
<dbReference type="Gene3D" id="3.40.50.1820">
    <property type="entry name" value="alpha/beta hydrolase"/>
    <property type="match status" value="1"/>
</dbReference>
<accession>A0A507B9J8</accession>
<feature type="domain" description="Alpha/beta hydrolase fold-3" evidence="2">
    <location>
        <begin position="148"/>
        <end position="374"/>
    </location>
</feature>
<name>A0A507B9J8_9PEZI</name>
<dbReference type="OrthoDB" id="408631at2759"/>
<dbReference type="Proteomes" id="UP000319257">
    <property type="component" value="Unassembled WGS sequence"/>
</dbReference>
<evidence type="ECO:0000313" key="4">
    <source>
        <dbReference type="Proteomes" id="UP000319257"/>
    </source>
</evidence>
<dbReference type="PANTHER" id="PTHR48081:SF8">
    <property type="entry name" value="ALPHA_BETA HYDROLASE FOLD-3 DOMAIN-CONTAINING PROTEIN-RELATED"/>
    <property type="match status" value="1"/>
</dbReference>
<dbReference type="Pfam" id="PF07859">
    <property type="entry name" value="Abhydrolase_3"/>
    <property type="match status" value="1"/>
</dbReference>
<keyword evidence="1" id="KW-0378">Hydrolase</keyword>
<dbReference type="PANTHER" id="PTHR48081">
    <property type="entry name" value="AB HYDROLASE SUPERFAMILY PROTEIN C4A8.06C"/>
    <property type="match status" value="1"/>
</dbReference>
<dbReference type="InParanoid" id="A0A507B9J8"/>
<dbReference type="AlphaFoldDB" id="A0A507B9J8"/>
<dbReference type="InterPro" id="IPR050300">
    <property type="entry name" value="GDXG_lipolytic_enzyme"/>
</dbReference>
<evidence type="ECO:0000256" key="1">
    <source>
        <dbReference type="ARBA" id="ARBA00022801"/>
    </source>
</evidence>
<dbReference type="GO" id="GO:0016787">
    <property type="term" value="F:hydrolase activity"/>
    <property type="evidence" value="ECO:0007669"/>
    <property type="project" value="UniProtKB-KW"/>
</dbReference>
<protein>
    <recommendedName>
        <fullName evidence="2">Alpha/beta hydrolase fold-3 domain-containing protein</fullName>
    </recommendedName>
</protein>
<dbReference type="InterPro" id="IPR013094">
    <property type="entry name" value="AB_hydrolase_3"/>
</dbReference>
<keyword evidence="4" id="KW-1185">Reference proteome</keyword>
<dbReference type="STRING" id="1093900.A0A507B9J8"/>
<comment type="caution">
    <text evidence="3">The sequence shown here is derived from an EMBL/GenBank/DDBJ whole genome shotgun (WGS) entry which is preliminary data.</text>
</comment>
<dbReference type="RefSeq" id="XP_030995159.1">
    <property type="nucleotide sequence ID" value="XM_031140782.1"/>
</dbReference>
<evidence type="ECO:0000259" key="2">
    <source>
        <dbReference type="Pfam" id="PF07859"/>
    </source>
</evidence>
<dbReference type="SUPFAM" id="SSF53474">
    <property type="entry name" value="alpha/beta-Hydrolases"/>
    <property type="match status" value="1"/>
</dbReference>
<dbReference type="InterPro" id="IPR029058">
    <property type="entry name" value="AB_hydrolase_fold"/>
</dbReference>
<proteinExistence type="predicted"/>
<reference evidence="3 4" key="1">
    <citation type="submission" date="2019-06" db="EMBL/GenBank/DDBJ databases">
        <title>Draft genome sequence of the filamentous fungus Phialemoniopsis curvata isolated from diesel fuel.</title>
        <authorList>
            <person name="Varaljay V.A."/>
            <person name="Lyon W.J."/>
            <person name="Crouch A.L."/>
            <person name="Drake C.E."/>
            <person name="Hollomon J.M."/>
            <person name="Nadeau L.J."/>
            <person name="Nunn H.S."/>
            <person name="Stevenson B.S."/>
            <person name="Bojanowski C.L."/>
            <person name="Crookes-Goodson W.J."/>
        </authorList>
    </citation>
    <scope>NUCLEOTIDE SEQUENCE [LARGE SCALE GENOMIC DNA]</scope>
    <source>
        <strain evidence="3 4">D216</strain>
    </source>
</reference>
<organism evidence="3 4">
    <name type="scientific">Thyridium curvatum</name>
    <dbReference type="NCBI Taxonomy" id="1093900"/>
    <lineage>
        <taxon>Eukaryota</taxon>
        <taxon>Fungi</taxon>
        <taxon>Dikarya</taxon>
        <taxon>Ascomycota</taxon>
        <taxon>Pezizomycotina</taxon>
        <taxon>Sordariomycetes</taxon>
        <taxon>Sordariomycetidae</taxon>
        <taxon>Thyridiales</taxon>
        <taxon>Thyridiaceae</taxon>
        <taxon>Thyridium</taxon>
    </lineage>
</organism>
<evidence type="ECO:0000313" key="3">
    <source>
        <dbReference type="EMBL" id="TPX13448.1"/>
    </source>
</evidence>
<sequence length="401" mass="43856">MLSTEEATASITNKSDGFVDLHHGNGLGLTDPLLLAIAADLGLNLSSQHPLLRPNMDFVQEVAKLPIDFASVPSGTDVQGMRRWIKEVYLDPVLIEARNKCKFNRRRPQQKVNKTVVSVKSSDGSGETFELWIYQTDDKPPARGKPALMMLHGGGWIHGTPLCDEVFAETLASELDIVTVGVDYRLAPEYPFPTPLNDCVDALKWVLQHADTHNIDTSRIGLWGASAGANLAAALAVKYSQEKDTQFAGLSVSLVSLVVPVAGHPKAFSRFSKNRKFPKSDNEALFEEESPPSEHVIAGAEKLLGMYIGEHGDPFDPLISPILANPTPAHPRTHITVAACDILRDQGLAYGQFLRSGGVQATDEVLPGVPHAFTYSMNTPLVERWVEDERDRFAQAFALDE</sequence>
<gene>
    <name evidence="3" type="ORF">E0L32_006178</name>
</gene>